<protein>
    <recommendedName>
        <fullName evidence="1">USP domain-containing protein</fullName>
    </recommendedName>
</protein>
<comment type="caution">
    <text evidence="2">The sequence shown here is derived from an EMBL/GenBank/DDBJ whole genome shotgun (WGS) entry which is preliminary data.</text>
</comment>
<dbReference type="PROSITE" id="PS00973">
    <property type="entry name" value="USP_2"/>
    <property type="match status" value="1"/>
</dbReference>
<dbReference type="Proteomes" id="UP000192639">
    <property type="component" value="Unassembled WGS sequence"/>
</dbReference>
<name>A0A1Y1S8C7_9MICR</name>
<dbReference type="Pfam" id="PF00443">
    <property type="entry name" value="UCH"/>
    <property type="match status" value="1"/>
</dbReference>
<dbReference type="GO" id="GO:0005634">
    <property type="term" value="C:nucleus"/>
    <property type="evidence" value="ECO:0007669"/>
    <property type="project" value="TreeGrafter"/>
</dbReference>
<dbReference type="PROSITE" id="PS50235">
    <property type="entry name" value="USP_3"/>
    <property type="match status" value="1"/>
</dbReference>
<dbReference type="InterPro" id="IPR038765">
    <property type="entry name" value="Papain-like_cys_pep_sf"/>
</dbReference>
<dbReference type="AlphaFoldDB" id="A0A1Y1S8C7"/>
<evidence type="ECO:0000259" key="1">
    <source>
        <dbReference type="PROSITE" id="PS50235"/>
    </source>
</evidence>
<dbReference type="PANTHER" id="PTHR24006">
    <property type="entry name" value="UBIQUITIN CARBOXYL-TERMINAL HYDROLASE"/>
    <property type="match status" value="1"/>
</dbReference>
<proteinExistence type="predicted"/>
<dbReference type="InterPro" id="IPR018200">
    <property type="entry name" value="USP_CS"/>
</dbReference>
<sequence length="292" mass="33413">MKNRALKRVPSKGLSNQGNTCFFNATMQCVMALDRFVDYFQTGKFSERQPVSRALQNFMRLYTGGEYGTVDPSTFIRDIGRKIQLFNGQQQDAHCFLDNLLCSVFEENKPGKNKIGELERLFTVEHRALVTCKTCLFKVERRSISPVQFLFISRTVQESLSSYEDEEDVVDDSRALWSCEKCQSKVIAGIRHKIISSSLYVVIHLNRFSDLQNKNRAAIEIEERISLNQTKYRLIGVVCHSGSLHFGHYYAYATRSPGEECAKMQKFNDTLVSSSSGVSDPTTPYILFYQRI</sequence>
<dbReference type="SUPFAM" id="SSF54001">
    <property type="entry name" value="Cysteine proteinases"/>
    <property type="match status" value="1"/>
</dbReference>
<gene>
    <name evidence="2" type="ORF">ECANGB1_2787</name>
</gene>
<dbReference type="VEuPathDB" id="MicrosporidiaDB:ECANGB1_2787"/>
<dbReference type="CDD" id="cd02257">
    <property type="entry name" value="Peptidase_C19"/>
    <property type="match status" value="1"/>
</dbReference>
<dbReference type="InterPro" id="IPR001394">
    <property type="entry name" value="Peptidase_C19_UCH"/>
</dbReference>
<dbReference type="EMBL" id="LWDP01000011">
    <property type="protein sequence ID" value="ORD94722.1"/>
    <property type="molecule type" value="Genomic_DNA"/>
</dbReference>
<dbReference type="PROSITE" id="PS00972">
    <property type="entry name" value="USP_1"/>
    <property type="match status" value="1"/>
</dbReference>
<organism evidence="2 3">
    <name type="scientific">Enterospora canceri</name>
    <dbReference type="NCBI Taxonomy" id="1081671"/>
    <lineage>
        <taxon>Eukaryota</taxon>
        <taxon>Fungi</taxon>
        <taxon>Fungi incertae sedis</taxon>
        <taxon>Microsporidia</taxon>
        <taxon>Enterocytozoonidae</taxon>
        <taxon>Enterospora</taxon>
    </lineage>
</organism>
<dbReference type="GO" id="GO:0005829">
    <property type="term" value="C:cytosol"/>
    <property type="evidence" value="ECO:0007669"/>
    <property type="project" value="TreeGrafter"/>
</dbReference>
<dbReference type="GO" id="GO:0004843">
    <property type="term" value="F:cysteine-type deubiquitinase activity"/>
    <property type="evidence" value="ECO:0007669"/>
    <property type="project" value="InterPro"/>
</dbReference>
<evidence type="ECO:0000313" key="2">
    <source>
        <dbReference type="EMBL" id="ORD94722.1"/>
    </source>
</evidence>
<accession>A0A1Y1S8C7</accession>
<dbReference type="InterPro" id="IPR028889">
    <property type="entry name" value="USP"/>
</dbReference>
<reference evidence="2 3" key="1">
    <citation type="journal article" date="2017" name="Environ. Microbiol.">
        <title>Decay of the glycolytic pathway and adaptation to intranuclear parasitism within Enterocytozoonidae microsporidia.</title>
        <authorList>
            <person name="Wiredu Boakye D."/>
            <person name="Jaroenlak P."/>
            <person name="Prachumwat A."/>
            <person name="Williams T.A."/>
            <person name="Bateman K.S."/>
            <person name="Itsathitphaisarn O."/>
            <person name="Sritunyalucksana K."/>
            <person name="Paszkiewicz K.H."/>
            <person name="Moore K.A."/>
            <person name="Stentiford G.D."/>
            <person name="Williams B.A."/>
        </authorList>
    </citation>
    <scope>NUCLEOTIDE SEQUENCE [LARGE SCALE GENOMIC DNA]</scope>
    <source>
        <strain evidence="2 3">GB1</strain>
    </source>
</reference>
<dbReference type="OrthoDB" id="420187at2759"/>
<keyword evidence="3" id="KW-1185">Reference proteome</keyword>
<evidence type="ECO:0000313" key="3">
    <source>
        <dbReference type="Proteomes" id="UP000192639"/>
    </source>
</evidence>
<dbReference type="GO" id="GO:0016579">
    <property type="term" value="P:protein deubiquitination"/>
    <property type="evidence" value="ECO:0007669"/>
    <property type="project" value="InterPro"/>
</dbReference>
<feature type="domain" description="USP" evidence="1">
    <location>
        <begin position="12"/>
        <end position="292"/>
    </location>
</feature>
<dbReference type="Gene3D" id="3.90.70.10">
    <property type="entry name" value="Cysteine proteinases"/>
    <property type="match status" value="1"/>
</dbReference>
<dbReference type="InterPro" id="IPR050164">
    <property type="entry name" value="Peptidase_C19"/>
</dbReference>